<dbReference type="PANTHER" id="PTHR41878">
    <property type="entry name" value="LEXA REPRESSOR-RELATED"/>
    <property type="match status" value="1"/>
</dbReference>
<evidence type="ECO:0000313" key="2">
    <source>
        <dbReference type="EMBL" id="KRK22058.1"/>
    </source>
</evidence>
<proteinExistence type="predicted"/>
<dbReference type="PANTHER" id="PTHR41878:SF1">
    <property type="entry name" value="TNPR PROTEIN"/>
    <property type="match status" value="1"/>
</dbReference>
<protein>
    <recommendedName>
        <fullName evidence="1">Plasmid pRiA4b Orf3-like domain-containing protein</fullName>
    </recommendedName>
</protein>
<dbReference type="Proteomes" id="UP000051020">
    <property type="component" value="Unassembled WGS sequence"/>
</dbReference>
<dbReference type="AlphaFoldDB" id="A0A837R8C9"/>
<reference evidence="2 3" key="1">
    <citation type="journal article" date="2015" name="Genome Announc.">
        <title>Expanding the biotechnology potential of lactobacilli through comparative genomics of 213 strains and associated genera.</title>
        <authorList>
            <person name="Sun Z."/>
            <person name="Harris H.M."/>
            <person name="McCann A."/>
            <person name="Guo C."/>
            <person name="Argimon S."/>
            <person name="Zhang W."/>
            <person name="Yang X."/>
            <person name="Jeffery I.B."/>
            <person name="Cooney J.C."/>
            <person name="Kagawa T.F."/>
            <person name="Liu W."/>
            <person name="Song Y."/>
            <person name="Salvetti E."/>
            <person name="Wrobel A."/>
            <person name="Rasinkangas P."/>
            <person name="Parkhill J."/>
            <person name="Rea M.C."/>
            <person name="O'Sullivan O."/>
            <person name="Ritari J."/>
            <person name="Douillard F.P."/>
            <person name="Paul Ross R."/>
            <person name="Yang R."/>
            <person name="Briner A.E."/>
            <person name="Felis G.E."/>
            <person name="de Vos W.M."/>
            <person name="Barrangou R."/>
            <person name="Klaenhammer T.R."/>
            <person name="Caufield P.W."/>
            <person name="Cui Y."/>
            <person name="Zhang H."/>
            <person name="O'Toole P.W."/>
        </authorList>
    </citation>
    <scope>NUCLEOTIDE SEQUENCE [LARGE SCALE GENOMIC DNA]</scope>
    <source>
        <strain evidence="2 3">DSM 20314</strain>
    </source>
</reference>
<sequence length="176" mass="20656">MKWKVNTMQSKPAEPIVAMELKIRLIQVKPSVSRTILVPTTLRYRQLHELIQIAFGWENAHLHEFQLQQISTTRSLMDVLLNAQPEGEIDEENDMVYPEILNGSLTYTYDFGEDWKHKVELGKVYTSAELVRHDLPLCIRGRGNNMLEDGFEEPGAPYSRDNINRQFYYWRMRNAK</sequence>
<accession>A0A837R8C9</accession>
<dbReference type="Gene3D" id="3.10.290.30">
    <property type="entry name" value="MM3350-like"/>
    <property type="match status" value="1"/>
</dbReference>
<dbReference type="SUPFAM" id="SSF159941">
    <property type="entry name" value="MM3350-like"/>
    <property type="match status" value="1"/>
</dbReference>
<feature type="domain" description="Plasmid pRiA4b Orf3-like" evidence="1">
    <location>
        <begin position="19"/>
        <end position="149"/>
    </location>
</feature>
<evidence type="ECO:0000313" key="3">
    <source>
        <dbReference type="Proteomes" id="UP000051020"/>
    </source>
</evidence>
<dbReference type="InterPro" id="IPR012912">
    <property type="entry name" value="Plasmid_pRiA4b_Orf3-like"/>
</dbReference>
<name>A0A837R8C9_LACPE</name>
<comment type="caution">
    <text evidence="2">The sequence shown here is derived from an EMBL/GenBank/DDBJ whole genome shotgun (WGS) entry which is preliminary data.</text>
</comment>
<dbReference type="EMBL" id="AZCU01000028">
    <property type="protein sequence ID" value="KRK22058.1"/>
    <property type="molecule type" value="Genomic_DNA"/>
</dbReference>
<gene>
    <name evidence="2" type="ORF">FD24_GL001985</name>
</gene>
<evidence type="ECO:0000259" key="1">
    <source>
        <dbReference type="Pfam" id="PF07929"/>
    </source>
</evidence>
<dbReference type="InterPro" id="IPR024047">
    <property type="entry name" value="MM3350-like_sf"/>
</dbReference>
<organism evidence="2 3">
    <name type="scientific">Lactiplantibacillus pentosus DSM 20314</name>
    <dbReference type="NCBI Taxonomy" id="1423791"/>
    <lineage>
        <taxon>Bacteria</taxon>
        <taxon>Bacillati</taxon>
        <taxon>Bacillota</taxon>
        <taxon>Bacilli</taxon>
        <taxon>Lactobacillales</taxon>
        <taxon>Lactobacillaceae</taxon>
        <taxon>Lactiplantibacillus</taxon>
    </lineage>
</organism>
<dbReference type="Pfam" id="PF07929">
    <property type="entry name" value="PRiA4_ORF3"/>
    <property type="match status" value="1"/>
</dbReference>